<keyword evidence="3" id="KW-1185">Reference proteome</keyword>
<dbReference type="InterPro" id="IPR036388">
    <property type="entry name" value="WH-like_DNA-bd_sf"/>
</dbReference>
<dbReference type="SUPFAM" id="SSF46785">
    <property type="entry name" value="Winged helix' DNA-binding domain"/>
    <property type="match status" value="1"/>
</dbReference>
<dbReference type="HOGENOM" id="CLU_063440_7_0_9"/>
<dbReference type="InterPro" id="IPR052509">
    <property type="entry name" value="Metal_resp_DNA-bind_regulator"/>
</dbReference>
<name>Q9K7K0_HALH5</name>
<dbReference type="GeneID" id="87598896"/>
<gene>
    <name evidence="2" type="ordered locus">BH3361</name>
</gene>
<dbReference type="InterPro" id="IPR005149">
    <property type="entry name" value="Tscrpt_reg_PadR_N"/>
</dbReference>
<dbReference type="PANTHER" id="PTHR33169:SF14">
    <property type="entry name" value="TRANSCRIPTIONAL REGULATOR RV3488"/>
    <property type="match status" value="1"/>
</dbReference>
<dbReference type="Proteomes" id="UP000001258">
    <property type="component" value="Chromosome"/>
</dbReference>
<dbReference type="AlphaFoldDB" id="Q9K7K0"/>
<dbReference type="Pfam" id="PF03551">
    <property type="entry name" value="PadR"/>
    <property type="match status" value="1"/>
</dbReference>
<dbReference type="STRING" id="272558.gene:10729274"/>
<sequence>MMDDELRKKMKQSLDTSMFQNWSFTERGQDAVRKKLKLQTLVRPNDLLEILASLQHEEKTGYQLLTNLEQKGCHTFYGQEGVLYPYLHRLEMECFVKSRWVMRDGEEVKIYQTTSKGRDVLTRTVEQEAKLTFKGVLGFENG</sequence>
<accession>Q9K7K0</accession>
<dbReference type="EMBL" id="BA000004">
    <property type="protein sequence ID" value="BAB07080.1"/>
    <property type="molecule type" value="Genomic_DNA"/>
</dbReference>
<organism evidence="2 3">
    <name type="scientific">Halalkalibacterium halodurans (strain ATCC BAA-125 / DSM 18197 / FERM 7344 / JCM 9153 / C-125)</name>
    <name type="common">Bacillus halodurans</name>
    <dbReference type="NCBI Taxonomy" id="272558"/>
    <lineage>
        <taxon>Bacteria</taxon>
        <taxon>Bacillati</taxon>
        <taxon>Bacillota</taxon>
        <taxon>Bacilli</taxon>
        <taxon>Bacillales</taxon>
        <taxon>Bacillaceae</taxon>
        <taxon>Halalkalibacterium (ex Joshi et al. 2022)</taxon>
    </lineage>
</organism>
<dbReference type="InterPro" id="IPR036390">
    <property type="entry name" value="WH_DNA-bd_sf"/>
</dbReference>
<dbReference type="RefSeq" id="WP_010899502.1">
    <property type="nucleotide sequence ID" value="NC_002570.2"/>
</dbReference>
<evidence type="ECO:0000313" key="2">
    <source>
        <dbReference type="EMBL" id="BAB07080.1"/>
    </source>
</evidence>
<dbReference type="eggNOG" id="COG1695">
    <property type="taxonomic scope" value="Bacteria"/>
</dbReference>
<dbReference type="Gene3D" id="1.10.10.10">
    <property type="entry name" value="Winged helix-like DNA-binding domain superfamily/Winged helix DNA-binding domain"/>
    <property type="match status" value="1"/>
</dbReference>
<dbReference type="KEGG" id="bha:BH3361"/>
<protein>
    <submittedName>
        <fullName evidence="2">BH3361 protein</fullName>
    </submittedName>
</protein>
<dbReference type="NCBIfam" id="NF006931">
    <property type="entry name" value="PRK09416.1"/>
    <property type="match status" value="1"/>
</dbReference>
<reference evidence="2 3" key="1">
    <citation type="journal article" date="2000" name="Nucleic Acids Res.">
        <title>Complete genome sequence of the alkaliphilic bacterium Bacillus halodurans and genomic sequence comparison with Bacillus subtilis.</title>
        <authorList>
            <person name="Takami H."/>
            <person name="Nakasone K."/>
            <person name="Takaki Y."/>
            <person name="Maeno G."/>
            <person name="Sasaki R."/>
            <person name="Masui N."/>
            <person name="Fuji F."/>
            <person name="Hirama C."/>
            <person name="Nakamura Y."/>
            <person name="Ogasawara N."/>
            <person name="Kuhara S."/>
            <person name="Horikoshi K."/>
        </authorList>
    </citation>
    <scope>NUCLEOTIDE SEQUENCE [LARGE SCALE GENOMIC DNA]</scope>
    <source>
        <strain evidence="3">ATCC BAA-125 / DSM 18197 / FERM 7344 / JCM 9153 / C-125</strain>
    </source>
</reference>
<evidence type="ECO:0000313" key="3">
    <source>
        <dbReference type="Proteomes" id="UP000001258"/>
    </source>
</evidence>
<proteinExistence type="predicted"/>
<evidence type="ECO:0000259" key="1">
    <source>
        <dbReference type="Pfam" id="PF03551"/>
    </source>
</evidence>
<feature type="domain" description="Transcription regulator PadR N-terminal" evidence="1">
    <location>
        <begin position="50"/>
        <end position="122"/>
    </location>
</feature>
<dbReference type="OrthoDB" id="9808017at2"/>
<dbReference type="PIR" id="A84070">
    <property type="entry name" value="A84070"/>
</dbReference>
<dbReference type="PANTHER" id="PTHR33169">
    <property type="entry name" value="PADR-FAMILY TRANSCRIPTIONAL REGULATOR"/>
    <property type="match status" value="1"/>
</dbReference>